<feature type="non-terminal residue" evidence="1">
    <location>
        <position position="1"/>
    </location>
</feature>
<gene>
    <name evidence="1" type="ORF">BV22DRAFT_989198</name>
</gene>
<dbReference type="Proteomes" id="UP000790709">
    <property type="component" value="Unassembled WGS sequence"/>
</dbReference>
<keyword evidence="2" id="KW-1185">Reference proteome</keyword>
<comment type="caution">
    <text evidence="1">The sequence shown here is derived from an EMBL/GenBank/DDBJ whole genome shotgun (WGS) entry which is preliminary data.</text>
</comment>
<sequence length="160" mass="18070">VSDGLSQQFVGRDNIPGNGSEWTVSEDWETSRGIVNDLFHVGMEDNDYQKLKTRYGSESLWMLMIDAILDRDHSMNIREKQHARHGAKGYLIEGGALWRLGSGDTTRARARRECITQNKAITWAREQHMTGGHWGRDTIKIALADKISSPKLDNSIMTAI</sequence>
<accession>A0ACB8AXT5</accession>
<evidence type="ECO:0000313" key="1">
    <source>
        <dbReference type="EMBL" id="KAH7918009.1"/>
    </source>
</evidence>
<evidence type="ECO:0000313" key="2">
    <source>
        <dbReference type="Proteomes" id="UP000790709"/>
    </source>
</evidence>
<protein>
    <submittedName>
        <fullName evidence="1">Uncharacterized protein</fullName>
    </submittedName>
</protein>
<name>A0ACB8AXT5_9AGAM</name>
<proteinExistence type="predicted"/>
<reference evidence="1" key="1">
    <citation type="journal article" date="2021" name="New Phytol.">
        <title>Evolutionary innovations through gain and loss of genes in the ectomycorrhizal Boletales.</title>
        <authorList>
            <person name="Wu G."/>
            <person name="Miyauchi S."/>
            <person name="Morin E."/>
            <person name="Kuo A."/>
            <person name="Drula E."/>
            <person name="Varga T."/>
            <person name="Kohler A."/>
            <person name="Feng B."/>
            <person name="Cao Y."/>
            <person name="Lipzen A."/>
            <person name="Daum C."/>
            <person name="Hundley H."/>
            <person name="Pangilinan J."/>
            <person name="Johnson J."/>
            <person name="Barry K."/>
            <person name="LaButti K."/>
            <person name="Ng V."/>
            <person name="Ahrendt S."/>
            <person name="Min B."/>
            <person name="Choi I.G."/>
            <person name="Park H."/>
            <person name="Plett J.M."/>
            <person name="Magnuson J."/>
            <person name="Spatafora J.W."/>
            <person name="Nagy L.G."/>
            <person name="Henrissat B."/>
            <person name="Grigoriev I.V."/>
            <person name="Yang Z.L."/>
            <person name="Xu J."/>
            <person name="Martin F.M."/>
        </authorList>
    </citation>
    <scope>NUCLEOTIDE SEQUENCE</scope>
    <source>
        <strain evidence="1">KUC20120723A-06</strain>
    </source>
</reference>
<dbReference type="EMBL" id="MU266875">
    <property type="protein sequence ID" value="KAH7918009.1"/>
    <property type="molecule type" value="Genomic_DNA"/>
</dbReference>
<feature type="non-terminal residue" evidence="1">
    <location>
        <position position="160"/>
    </location>
</feature>
<organism evidence="1 2">
    <name type="scientific">Leucogyrophana mollusca</name>
    <dbReference type="NCBI Taxonomy" id="85980"/>
    <lineage>
        <taxon>Eukaryota</taxon>
        <taxon>Fungi</taxon>
        <taxon>Dikarya</taxon>
        <taxon>Basidiomycota</taxon>
        <taxon>Agaricomycotina</taxon>
        <taxon>Agaricomycetes</taxon>
        <taxon>Agaricomycetidae</taxon>
        <taxon>Boletales</taxon>
        <taxon>Boletales incertae sedis</taxon>
        <taxon>Leucogyrophana</taxon>
    </lineage>
</organism>